<proteinExistence type="predicted"/>
<dbReference type="AlphaFoldDB" id="A0A1Y2C5Z1"/>
<dbReference type="Proteomes" id="UP000193467">
    <property type="component" value="Unassembled WGS sequence"/>
</dbReference>
<dbReference type="EMBL" id="MCGR01000132">
    <property type="protein sequence ID" value="ORY42453.1"/>
    <property type="molecule type" value="Genomic_DNA"/>
</dbReference>
<accession>A0A1Y2C5Z1</accession>
<evidence type="ECO:0000313" key="1">
    <source>
        <dbReference type="EMBL" id="ORY42453.1"/>
    </source>
</evidence>
<protein>
    <submittedName>
        <fullName evidence="1">Uncharacterized protein</fullName>
    </submittedName>
</protein>
<evidence type="ECO:0000313" key="2">
    <source>
        <dbReference type="Proteomes" id="UP000193467"/>
    </source>
</evidence>
<name>A0A1Y2C5Z1_9BASI</name>
<organism evidence="1 2">
    <name type="scientific">Leucosporidium creatinivorum</name>
    <dbReference type="NCBI Taxonomy" id="106004"/>
    <lineage>
        <taxon>Eukaryota</taxon>
        <taxon>Fungi</taxon>
        <taxon>Dikarya</taxon>
        <taxon>Basidiomycota</taxon>
        <taxon>Pucciniomycotina</taxon>
        <taxon>Microbotryomycetes</taxon>
        <taxon>Leucosporidiales</taxon>
        <taxon>Leucosporidium</taxon>
    </lineage>
</organism>
<gene>
    <name evidence="1" type="ORF">BCR35DRAFT_311281</name>
</gene>
<sequence length="123" mass="13326">MTGRWQRCMRKGFSGVPIRRTSDVRPIPTLAEPLWLSMQACNLASLAETSSKVPCEPTQGELGCTFSRWSVHRFKLSAFTACTAAAPSALCLMSRLDRAGSAALLSRFCSTTALLGPRQLSTS</sequence>
<reference evidence="1 2" key="1">
    <citation type="submission" date="2016-07" db="EMBL/GenBank/DDBJ databases">
        <title>Pervasive Adenine N6-methylation of Active Genes in Fungi.</title>
        <authorList>
            <consortium name="DOE Joint Genome Institute"/>
            <person name="Mondo S.J."/>
            <person name="Dannebaum R.O."/>
            <person name="Kuo R.C."/>
            <person name="Labutti K."/>
            <person name="Haridas S."/>
            <person name="Kuo A."/>
            <person name="Salamov A."/>
            <person name="Ahrendt S.R."/>
            <person name="Lipzen A."/>
            <person name="Sullivan W."/>
            <person name="Andreopoulos W.B."/>
            <person name="Clum A."/>
            <person name="Lindquist E."/>
            <person name="Daum C."/>
            <person name="Ramamoorthy G.K."/>
            <person name="Gryganskyi A."/>
            <person name="Culley D."/>
            <person name="Magnuson J.K."/>
            <person name="James T.Y."/>
            <person name="O'Malley M.A."/>
            <person name="Stajich J.E."/>
            <person name="Spatafora J.W."/>
            <person name="Visel A."/>
            <person name="Grigoriev I.V."/>
        </authorList>
    </citation>
    <scope>NUCLEOTIDE SEQUENCE [LARGE SCALE GENOMIC DNA]</scope>
    <source>
        <strain evidence="1 2">62-1032</strain>
    </source>
</reference>
<dbReference type="InParanoid" id="A0A1Y2C5Z1"/>
<comment type="caution">
    <text evidence="1">The sequence shown here is derived from an EMBL/GenBank/DDBJ whole genome shotgun (WGS) entry which is preliminary data.</text>
</comment>
<keyword evidence="2" id="KW-1185">Reference proteome</keyword>